<name>A0A1X0D0X4_9MYCO</name>
<dbReference type="AlphaFoldDB" id="A0A1X0D0X4"/>
<comment type="caution">
    <text evidence="1">The sequence shown here is derived from an EMBL/GenBank/DDBJ whole genome shotgun (WGS) entry which is preliminary data.</text>
</comment>
<dbReference type="RefSeq" id="WP_083042993.1">
    <property type="nucleotide sequence ID" value="NZ_MVHP01000011.1"/>
</dbReference>
<protein>
    <submittedName>
        <fullName evidence="1">Uncharacterized protein</fullName>
    </submittedName>
</protein>
<dbReference type="Proteomes" id="UP000192772">
    <property type="component" value="Unassembled WGS sequence"/>
</dbReference>
<reference evidence="1 2" key="1">
    <citation type="submission" date="2017-02" db="EMBL/GenBank/DDBJ databases">
        <title>The new phylogeny of genus Mycobacterium.</title>
        <authorList>
            <person name="Tortoli E."/>
            <person name="Trovato A."/>
            <person name="Cirillo D.M."/>
        </authorList>
    </citation>
    <scope>NUCLEOTIDE SEQUENCE [LARGE SCALE GENOMIC DNA]</scope>
    <source>
        <strain evidence="1 2">FI-09383</strain>
    </source>
</reference>
<proteinExistence type="predicted"/>
<dbReference type="OrthoDB" id="4762282at2"/>
<evidence type="ECO:0000313" key="1">
    <source>
        <dbReference type="EMBL" id="ORA66023.1"/>
    </source>
</evidence>
<evidence type="ECO:0000313" key="2">
    <source>
        <dbReference type="Proteomes" id="UP000192772"/>
    </source>
</evidence>
<dbReference type="STRING" id="81858.BST23_11880"/>
<sequence>MAWFLALQGSAHQSHQSSAYELQDSVDIDKLAEELASAATLDRVVPVAAMLPQSRGRRQKVTLYVRPAAWGMWTFYQMSEEDQRQLIRENPLLNALAQGVAQRAQGNPGQNPLFGQQLS</sequence>
<gene>
    <name evidence="1" type="ORF">BST23_11880</name>
</gene>
<organism evidence="1 2">
    <name type="scientific">Mycolicibacterium elephantis</name>
    <dbReference type="NCBI Taxonomy" id="81858"/>
    <lineage>
        <taxon>Bacteria</taxon>
        <taxon>Bacillati</taxon>
        <taxon>Actinomycetota</taxon>
        <taxon>Actinomycetes</taxon>
        <taxon>Mycobacteriales</taxon>
        <taxon>Mycobacteriaceae</taxon>
        <taxon>Mycolicibacterium</taxon>
    </lineage>
</organism>
<dbReference type="EMBL" id="MVHP01000011">
    <property type="protein sequence ID" value="ORA66023.1"/>
    <property type="molecule type" value="Genomic_DNA"/>
</dbReference>
<accession>A0A1X0D0X4</accession>